<dbReference type="RefSeq" id="WP_045751805.1">
    <property type="nucleotide sequence ID" value="NZ_LN794158.1"/>
</dbReference>
<organism evidence="9 10">
    <name type="scientific">Candidatus Methylopumilus turicensis</name>
    <dbReference type="NCBI Taxonomy" id="1581680"/>
    <lineage>
        <taxon>Bacteria</taxon>
        <taxon>Pseudomonadati</taxon>
        <taxon>Pseudomonadota</taxon>
        <taxon>Betaproteobacteria</taxon>
        <taxon>Nitrosomonadales</taxon>
        <taxon>Methylophilaceae</taxon>
        <taxon>Candidatus Methylopumilus</taxon>
    </lineage>
</organism>
<evidence type="ECO:0000256" key="5">
    <source>
        <dbReference type="ARBA" id="ARBA00022989"/>
    </source>
</evidence>
<dbReference type="Gene3D" id="3.30.70.100">
    <property type="match status" value="1"/>
</dbReference>
<feature type="transmembrane region" description="Helical" evidence="7">
    <location>
        <begin position="54"/>
        <end position="73"/>
    </location>
</feature>
<dbReference type="InterPro" id="IPR050171">
    <property type="entry name" value="MFS_Transporters"/>
</dbReference>
<dbReference type="Proteomes" id="UP000056322">
    <property type="component" value="Chromosome 1"/>
</dbReference>
<evidence type="ECO:0000256" key="7">
    <source>
        <dbReference type="SAM" id="Phobius"/>
    </source>
</evidence>
<dbReference type="HOGENOM" id="CLU_001265_10_0_4"/>
<dbReference type="GO" id="GO:0005886">
    <property type="term" value="C:plasma membrane"/>
    <property type="evidence" value="ECO:0007669"/>
    <property type="project" value="UniProtKB-SubCell"/>
</dbReference>
<feature type="transmembrane region" description="Helical" evidence="7">
    <location>
        <begin position="256"/>
        <end position="276"/>
    </location>
</feature>
<dbReference type="InterPro" id="IPR020846">
    <property type="entry name" value="MFS_dom"/>
</dbReference>
<evidence type="ECO:0000256" key="1">
    <source>
        <dbReference type="ARBA" id="ARBA00004651"/>
    </source>
</evidence>
<feature type="transmembrane region" description="Helical" evidence="7">
    <location>
        <begin position="169"/>
        <end position="191"/>
    </location>
</feature>
<evidence type="ECO:0000256" key="4">
    <source>
        <dbReference type="ARBA" id="ARBA00022692"/>
    </source>
</evidence>
<dbReference type="Gene3D" id="1.20.1250.20">
    <property type="entry name" value="MFS general substrate transporter like domains"/>
    <property type="match status" value="1"/>
</dbReference>
<evidence type="ECO:0000256" key="6">
    <source>
        <dbReference type="ARBA" id="ARBA00023136"/>
    </source>
</evidence>
<name>A0A0B7IWT9_9PROT</name>
<sequence>MSSTPSLDKMNSTELRGSASLASIYGLRMLGMFLILPIFAIYAETLPSGQNHLMIGLALGAYGLTQAIFQLPFGMASDRFGRKRVIYVGLVLFVIGSLVAALAHDLPMIILGRSIQGAGAVSAAVTALVADLTREEHRTKAMAMIGGTIGITFAMSLILGPVLNQWIGVPGIFLMTAVLAAAAILVVKFVVPDPVISSFHSDAQAKTGKLKEVLKDVQLLRLNFGIFALHAAQMAMFVVVPFAIKKTSGMDANDHWLIYLPVLVSSFVLMVPAIIYGEKKAKLKQVFVAAIATMLVAQLAFAFSIDYFWGIVFSLGAYFVAFNVLEASLPSIITKIAPAASKGTAIGVYNTTQSLGVFVGGTVGGYLSHYHGFASVFVFCSVLMALWLLFGLSMKAPPAVKSKMYHLKKISAAQAKTLATKLAALQGVRETVVLADEGMVILKVDMQQGWDEAAVVRLIGE</sequence>
<gene>
    <name evidence="9" type="primary">yajR</name>
    <name evidence="9" type="ORF">BN1209_1735</name>
</gene>
<dbReference type="CDD" id="cd17472">
    <property type="entry name" value="MFS_YajR_like"/>
    <property type="match status" value="1"/>
</dbReference>
<feature type="domain" description="Major facilitator superfamily (MFS) profile" evidence="8">
    <location>
        <begin position="17"/>
        <end position="399"/>
    </location>
</feature>
<dbReference type="SUPFAM" id="SSF103473">
    <property type="entry name" value="MFS general substrate transporter"/>
    <property type="match status" value="1"/>
</dbReference>
<feature type="transmembrane region" description="Helical" evidence="7">
    <location>
        <begin position="110"/>
        <end position="130"/>
    </location>
</feature>
<comment type="subcellular location">
    <subcellularLocation>
        <location evidence="1">Cell membrane</location>
        <topology evidence="1">Multi-pass membrane protein</topology>
    </subcellularLocation>
</comment>
<dbReference type="PANTHER" id="PTHR23517">
    <property type="entry name" value="RESISTANCE PROTEIN MDTM, PUTATIVE-RELATED-RELATED"/>
    <property type="match status" value="1"/>
</dbReference>
<feature type="transmembrane region" description="Helical" evidence="7">
    <location>
        <begin position="85"/>
        <end position="104"/>
    </location>
</feature>
<feature type="transmembrane region" description="Helical" evidence="7">
    <location>
        <begin position="21"/>
        <end position="42"/>
    </location>
</feature>
<feature type="transmembrane region" description="Helical" evidence="7">
    <location>
        <begin position="283"/>
        <end position="301"/>
    </location>
</feature>
<keyword evidence="6 7" id="KW-0472">Membrane</keyword>
<feature type="transmembrane region" description="Helical" evidence="7">
    <location>
        <begin position="373"/>
        <end position="394"/>
    </location>
</feature>
<dbReference type="InterPro" id="IPR036259">
    <property type="entry name" value="MFS_trans_sf"/>
</dbReference>
<evidence type="ECO:0000256" key="3">
    <source>
        <dbReference type="ARBA" id="ARBA00022475"/>
    </source>
</evidence>
<feature type="transmembrane region" description="Helical" evidence="7">
    <location>
        <begin position="307"/>
        <end position="325"/>
    </location>
</feature>
<feature type="transmembrane region" description="Helical" evidence="7">
    <location>
        <begin position="219"/>
        <end position="244"/>
    </location>
</feature>
<feature type="transmembrane region" description="Helical" evidence="7">
    <location>
        <begin position="142"/>
        <end position="163"/>
    </location>
</feature>
<reference evidence="10" key="1">
    <citation type="submission" date="2014-12" db="EMBL/GenBank/DDBJ databases">
        <authorList>
            <person name="Salcher M.M."/>
        </authorList>
    </citation>
    <scope>NUCLEOTIDE SEQUENCE [LARGE SCALE GENOMIC DNA]</scope>
    <source>
        <strain evidence="10">MMS-10A-171</strain>
    </source>
</reference>
<keyword evidence="2" id="KW-0813">Transport</keyword>
<keyword evidence="3" id="KW-1003">Cell membrane</keyword>
<keyword evidence="10" id="KW-1185">Reference proteome</keyword>
<dbReference type="InterPro" id="IPR011701">
    <property type="entry name" value="MFS"/>
</dbReference>
<keyword evidence="5 7" id="KW-1133">Transmembrane helix</keyword>
<evidence type="ECO:0000313" key="9">
    <source>
        <dbReference type="EMBL" id="CEN56772.1"/>
    </source>
</evidence>
<evidence type="ECO:0000256" key="2">
    <source>
        <dbReference type="ARBA" id="ARBA00022448"/>
    </source>
</evidence>
<dbReference type="PANTHER" id="PTHR23517:SF2">
    <property type="entry name" value="MULTIDRUG RESISTANCE PROTEIN MDTH"/>
    <property type="match status" value="1"/>
</dbReference>
<proteinExistence type="predicted"/>
<evidence type="ECO:0000259" key="8">
    <source>
        <dbReference type="PROSITE" id="PS50850"/>
    </source>
</evidence>
<protein>
    <submittedName>
        <fullName evidence="9">Inner membrane transport protein YajR</fullName>
    </submittedName>
</protein>
<dbReference type="Pfam" id="PF07690">
    <property type="entry name" value="MFS_1"/>
    <property type="match status" value="1"/>
</dbReference>
<feature type="transmembrane region" description="Helical" evidence="7">
    <location>
        <begin position="346"/>
        <end position="367"/>
    </location>
</feature>
<evidence type="ECO:0000313" key="10">
    <source>
        <dbReference type="Proteomes" id="UP000056322"/>
    </source>
</evidence>
<dbReference type="EMBL" id="LN794158">
    <property type="protein sequence ID" value="CEN56772.1"/>
    <property type="molecule type" value="Genomic_DNA"/>
</dbReference>
<dbReference type="KEGG" id="mbac:BN1209_1735"/>
<dbReference type="STRING" id="1581680.BN1209_1735"/>
<accession>A0A0B7IWT9</accession>
<keyword evidence="4 7" id="KW-0812">Transmembrane</keyword>
<dbReference type="AlphaFoldDB" id="A0A0B7IWT9"/>
<dbReference type="PROSITE" id="PS50850">
    <property type="entry name" value="MFS"/>
    <property type="match status" value="1"/>
</dbReference>
<dbReference type="OrthoDB" id="9764259at2"/>
<dbReference type="GO" id="GO:0022857">
    <property type="term" value="F:transmembrane transporter activity"/>
    <property type="evidence" value="ECO:0007669"/>
    <property type="project" value="InterPro"/>
</dbReference>